<dbReference type="OrthoDB" id="1110708at2"/>
<keyword evidence="4" id="KW-0564">Palmitate</keyword>
<keyword evidence="5" id="KW-0449">Lipoprotein</keyword>
<evidence type="ECO:0000256" key="7">
    <source>
        <dbReference type="SAM" id="SignalP"/>
    </source>
</evidence>
<name>A0A1H8VFP4_9RHOB</name>
<dbReference type="EMBL" id="FODS01000028">
    <property type="protein sequence ID" value="SEP13688.1"/>
    <property type="molecule type" value="Genomic_DNA"/>
</dbReference>
<dbReference type="GO" id="GO:0030288">
    <property type="term" value="C:outer membrane-bounded periplasmic space"/>
    <property type="evidence" value="ECO:0007669"/>
    <property type="project" value="InterPro"/>
</dbReference>
<sequence length="354" mass="38076">MITKTLRRAALVASVVAVAGCSEMLDDTSSKYPPKVIPVTQQNLDLRLLPAPKSRVTVSVYDMPDLTGQFRERENVQSLSRAVSQGGGALLTTALQDAGQGRWFTVLDRTNLDNLLRERQIATEMRRLYRGEDTPNPSAVPPLRHSGIIIQGAVVGYDANVQTGGFGARYLGIGGDTQWKLDIVTVALQAVAMSTGELLASVMVEKPIASTSVRGGTFTFIELDKLLEIETGVAANEPKQLAVQMATEKAVRSLIIKGAEVGVWSFADHRAQQSLIAAHRAEKYGETQIPEAAKALARPDTRNATHVVATRPVARPRPASSAPVRERIMSPATESDGQSDTRPPPPPAEDEVIG</sequence>
<proteinExistence type="predicted"/>
<feature type="compositionally biased region" description="Polar residues" evidence="6">
    <location>
        <begin position="332"/>
        <end position="341"/>
    </location>
</feature>
<dbReference type="PROSITE" id="PS51257">
    <property type="entry name" value="PROKAR_LIPOPROTEIN"/>
    <property type="match status" value="1"/>
</dbReference>
<dbReference type="RefSeq" id="WP_093120166.1">
    <property type="nucleotide sequence ID" value="NZ_FODS01000028.1"/>
</dbReference>
<organism evidence="8 9">
    <name type="scientific">Salinihabitans flavidus</name>
    <dbReference type="NCBI Taxonomy" id="569882"/>
    <lineage>
        <taxon>Bacteria</taxon>
        <taxon>Pseudomonadati</taxon>
        <taxon>Pseudomonadota</taxon>
        <taxon>Alphaproteobacteria</taxon>
        <taxon>Rhodobacterales</taxon>
        <taxon>Roseobacteraceae</taxon>
        <taxon>Salinihabitans</taxon>
    </lineage>
</organism>
<dbReference type="Proteomes" id="UP000198893">
    <property type="component" value="Unassembled WGS sequence"/>
</dbReference>
<reference evidence="8 9" key="1">
    <citation type="submission" date="2016-10" db="EMBL/GenBank/DDBJ databases">
        <authorList>
            <person name="de Groot N.N."/>
        </authorList>
    </citation>
    <scope>NUCLEOTIDE SEQUENCE [LARGE SCALE GENOMIC DNA]</scope>
    <source>
        <strain evidence="8 9">DSM 27842</strain>
    </source>
</reference>
<evidence type="ECO:0000256" key="1">
    <source>
        <dbReference type="ARBA" id="ARBA00022475"/>
    </source>
</evidence>
<keyword evidence="3" id="KW-0472">Membrane</keyword>
<evidence type="ECO:0000313" key="8">
    <source>
        <dbReference type="EMBL" id="SEP13688.1"/>
    </source>
</evidence>
<dbReference type="PANTHER" id="PTHR41164:SF1">
    <property type="entry name" value="CURLI PRODUCTION ASSEMBLY_TRANSPORT COMPONENT CSGG"/>
    <property type="match status" value="1"/>
</dbReference>
<evidence type="ECO:0000256" key="5">
    <source>
        <dbReference type="ARBA" id="ARBA00023288"/>
    </source>
</evidence>
<feature type="compositionally biased region" description="Low complexity" evidence="6">
    <location>
        <begin position="310"/>
        <end position="323"/>
    </location>
</feature>
<keyword evidence="9" id="KW-1185">Reference proteome</keyword>
<evidence type="ECO:0000313" key="9">
    <source>
        <dbReference type="Proteomes" id="UP000198893"/>
    </source>
</evidence>
<dbReference type="AlphaFoldDB" id="A0A1H8VFP4"/>
<dbReference type="InterPro" id="IPR005534">
    <property type="entry name" value="Curli_assmbl/transp-comp_CsgG"/>
</dbReference>
<feature type="chain" id="PRO_5011451880" evidence="7">
    <location>
        <begin position="20"/>
        <end position="354"/>
    </location>
</feature>
<keyword evidence="2 7" id="KW-0732">Signal</keyword>
<evidence type="ECO:0000256" key="3">
    <source>
        <dbReference type="ARBA" id="ARBA00023136"/>
    </source>
</evidence>
<evidence type="ECO:0000256" key="2">
    <source>
        <dbReference type="ARBA" id="ARBA00022729"/>
    </source>
</evidence>
<keyword evidence="1" id="KW-1003">Cell membrane</keyword>
<protein>
    <submittedName>
        <fullName evidence="8">Curli production assembly/transport component CsgG</fullName>
    </submittedName>
</protein>
<evidence type="ECO:0000256" key="6">
    <source>
        <dbReference type="SAM" id="MobiDB-lite"/>
    </source>
</evidence>
<gene>
    <name evidence="8" type="ORF">SAMN04490248_12821</name>
</gene>
<dbReference type="PANTHER" id="PTHR41164">
    <property type="entry name" value="CURLI PRODUCTION ASSEMBLY/TRANSPORT COMPONENT CSGG"/>
    <property type="match status" value="1"/>
</dbReference>
<feature type="region of interest" description="Disordered" evidence="6">
    <location>
        <begin position="310"/>
        <end position="354"/>
    </location>
</feature>
<evidence type="ECO:0000256" key="4">
    <source>
        <dbReference type="ARBA" id="ARBA00023139"/>
    </source>
</evidence>
<dbReference type="STRING" id="569882.SAMN04490248_12821"/>
<accession>A0A1H8VFP4</accession>
<feature type="signal peptide" evidence="7">
    <location>
        <begin position="1"/>
        <end position="19"/>
    </location>
</feature>
<dbReference type="Pfam" id="PF03783">
    <property type="entry name" value="CsgG"/>
    <property type="match status" value="1"/>
</dbReference>
<dbReference type="Gene3D" id="3.40.50.10610">
    <property type="entry name" value="ABC-type transport auxiliary lipoprotein component"/>
    <property type="match status" value="2"/>
</dbReference>